<evidence type="ECO:0000313" key="2">
    <source>
        <dbReference type="EMBL" id="NGO47738.1"/>
    </source>
</evidence>
<evidence type="ECO:0000259" key="1">
    <source>
        <dbReference type="PROSITE" id="PS50943"/>
    </source>
</evidence>
<feature type="domain" description="HTH cro/C1-type" evidence="1">
    <location>
        <begin position="62"/>
        <end position="97"/>
    </location>
</feature>
<gene>
    <name evidence="2" type="ORF">G6048_38555</name>
</gene>
<dbReference type="SUPFAM" id="SSF47413">
    <property type="entry name" value="lambda repressor-like DNA-binding domains"/>
    <property type="match status" value="1"/>
</dbReference>
<protein>
    <submittedName>
        <fullName evidence="2">Helix-turn-helix transcriptional regulator</fullName>
    </submittedName>
</protein>
<dbReference type="PROSITE" id="PS50943">
    <property type="entry name" value="HTH_CROC1"/>
    <property type="match status" value="1"/>
</dbReference>
<comment type="caution">
    <text evidence="2">The sequence shown here is derived from an EMBL/GenBank/DDBJ whole genome shotgun (WGS) entry which is preliminary data.</text>
</comment>
<dbReference type="InterPro" id="IPR010982">
    <property type="entry name" value="Lambda_DNA-bd_dom_sf"/>
</dbReference>
<proteinExistence type="predicted"/>
<sequence length="179" mass="19264">MSTVSAARGDRVESRSPASGRTIAQKLDHLIGTVHPADRGPLSYMEIAEGIRTKAGPDGPTVSHATIQKIRKGEIVDPKVSTLTVIAGYFGVPVTYFFDDAVAERVDAKLARIKERVELTRAQRELVKILEDSDVRDVALRMNGLSAGSIQAIRGVIDQARRLEGLPEPPPGRAGDAKS</sequence>
<accession>A0ABX0E597</accession>
<dbReference type="EMBL" id="JAAKZX010000201">
    <property type="protein sequence ID" value="NGO47738.1"/>
    <property type="molecule type" value="Genomic_DNA"/>
</dbReference>
<reference evidence="2 3" key="1">
    <citation type="submission" date="2020-02" db="EMBL/GenBank/DDBJ databases">
        <title>Whole-genome analyses of novel actinobacteria.</title>
        <authorList>
            <person name="Sahin N."/>
            <person name="Tokatli A."/>
        </authorList>
    </citation>
    <scope>NUCLEOTIDE SEQUENCE [LARGE SCALE GENOMIC DNA]</scope>
    <source>
        <strain evidence="2 3">YC419</strain>
    </source>
</reference>
<keyword evidence="3" id="KW-1185">Reference proteome</keyword>
<dbReference type="Proteomes" id="UP001518140">
    <property type="component" value="Unassembled WGS sequence"/>
</dbReference>
<name>A0ABX0E597_9ACTN</name>
<dbReference type="InterPro" id="IPR001387">
    <property type="entry name" value="Cro/C1-type_HTH"/>
</dbReference>
<evidence type="ECO:0000313" key="3">
    <source>
        <dbReference type="Proteomes" id="UP001518140"/>
    </source>
</evidence>
<dbReference type="Gene3D" id="1.10.260.40">
    <property type="entry name" value="lambda repressor-like DNA-binding domains"/>
    <property type="match status" value="1"/>
</dbReference>
<organism evidence="2 3">
    <name type="scientific">Streptomyces ureilyticus</name>
    <dbReference type="NCBI Taxonomy" id="1775131"/>
    <lineage>
        <taxon>Bacteria</taxon>
        <taxon>Bacillati</taxon>
        <taxon>Actinomycetota</taxon>
        <taxon>Actinomycetes</taxon>
        <taxon>Kitasatosporales</taxon>
        <taxon>Streptomycetaceae</taxon>
        <taxon>Streptomyces</taxon>
    </lineage>
</organism>